<organism evidence="2 3">
    <name type="scientific">Granulosicoccus antarcticus IMCC3135</name>
    <dbReference type="NCBI Taxonomy" id="1192854"/>
    <lineage>
        <taxon>Bacteria</taxon>
        <taxon>Pseudomonadati</taxon>
        <taxon>Pseudomonadota</taxon>
        <taxon>Gammaproteobacteria</taxon>
        <taxon>Chromatiales</taxon>
        <taxon>Granulosicoccaceae</taxon>
        <taxon>Granulosicoccus</taxon>
    </lineage>
</organism>
<name>A0A2Z2P6R0_9GAMM</name>
<dbReference type="KEGG" id="gai:IMCC3135_31650"/>
<dbReference type="PANTHER" id="PTHR38040">
    <property type="entry name" value="UBIQUINONE BIOSYNTHESIS ACCESSORY FACTOR UBIK"/>
    <property type="match status" value="1"/>
</dbReference>
<comment type="function">
    <text evidence="1">Required for efficient ubiquinone (coenzyme Q) biosynthesis. UbiK is probably an accessory factor of Ubi enzymes and facilitates ubiquinone biosynthesis by acting as an assembly factor, a targeting factor, or both.</text>
</comment>
<dbReference type="UniPathway" id="UPA00232"/>
<keyword evidence="1" id="KW-0963">Cytoplasm</keyword>
<dbReference type="EMBL" id="CP018632">
    <property type="protein sequence ID" value="ASJ76377.1"/>
    <property type="molecule type" value="Genomic_DNA"/>
</dbReference>
<dbReference type="GO" id="GO:0005829">
    <property type="term" value="C:cytosol"/>
    <property type="evidence" value="ECO:0007669"/>
    <property type="project" value="TreeGrafter"/>
</dbReference>
<protein>
    <recommendedName>
        <fullName evidence="1">Ubiquinone biosynthesis accessory factor UbiK</fullName>
    </recommendedName>
</protein>
<feature type="coiled-coil region" evidence="1">
    <location>
        <begin position="52"/>
        <end position="79"/>
    </location>
</feature>
<dbReference type="Pfam" id="PF04380">
    <property type="entry name" value="BMFP"/>
    <property type="match status" value="1"/>
</dbReference>
<comment type="subcellular location">
    <subcellularLocation>
        <location evidence="1">Cytoplasm</location>
    </subcellularLocation>
</comment>
<keyword evidence="1" id="KW-0831">Ubiquinone biosynthesis</keyword>
<comment type="similarity">
    <text evidence="1">Belongs to the UbiK family.</text>
</comment>
<gene>
    <name evidence="1" type="primary">ubiK</name>
    <name evidence="2" type="ORF">IMCC3135_31650</name>
</gene>
<proteinExistence type="inferred from homology"/>
<keyword evidence="1" id="KW-0175">Coiled coil</keyword>
<dbReference type="OrthoDB" id="5297354at2"/>
<dbReference type="PANTHER" id="PTHR38040:SF1">
    <property type="entry name" value="UBIQUINONE BIOSYNTHESIS ACCESSORY FACTOR UBIK"/>
    <property type="match status" value="1"/>
</dbReference>
<sequence length="90" mass="9946">MIDARVFDDISKSLGKLLPPGVSDLKEDFERNAKSAVQSALGNLDLVTREEFDVQTAVLRKTRQQLKDLEARISELEPAAVDVDKSSTTD</sequence>
<evidence type="ECO:0000313" key="3">
    <source>
        <dbReference type="Proteomes" id="UP000250079"/>
    </source>
</evidence>
<dbReference type="RefSeq" id="WP_088921155.1">
    <property type="nucleotide sequence ID" value="NZ_CP018632.1"/>
</dbReference>
<dbReference type="HAMAP" id="MF_02216">
    <property type="entry name" value="UbiK"/>
    <property type="match status" value="1"/>
</dbReference>
<evidence type="ECO:0000256" key="1">
    <source>
        <dbReference type="HAMAP-Rule" id="MF_02216"/>
    </source>
</evidence>
<dbReference type="Proteomes" id="UP000250079">
    <property type="component" value="Chromosome"/>
</dbReference>
<dbReference type="AlphaFoldDB" id="A0A2Z2P6R0"/>
<dbReference type="InterPro" id="IPR007475">
    <property type="entry name" value="UbiK"/>
</dbReference>
<keyword evidence="3" id="KW-1185">Reference proteome</keyword>
<dbReference type="GO" id="GO:0006744">
    <property type="term" value="P:ubiquinone biosynthetic process"/>
    <property type="evidence" value="ECO:0007669"/>
    <property type="project" value="UniProtKB-UniRule"/>
</dbReference>
<evidence type="ECO:0000313" key="2">
    <source>
        <dbReference type="EMBL" id="ASJ76377.1"/>
    </source>
</evidence>
<reference evidence="2 3" key="1">
    <citation type="submission" date="2016-12" db="EMBL/GenBank/DDBJ databases">
        <authorList>
            <person name="Song W.-J."/>
            <person name="Kurnit D.M."/>
        </authorList>
    </citation>
    <scope>NUCLEOTIDE SEQUENCE [LARGE SCALE GENOMIC DNA]</scope>
    <source>
        <strain evidence="2 3">IMCC3135</strain>
    </source>
</reference>
<comment type="pathway">
    <text evidence="1">Cofactor biosynthesis; ubiquinone biosynthesis.</text>
</comment>
<accession>A0A2Z2P6R0</accession>